<dbReference type="Proteomes" id="UP001161325">
    <property type="component" value="Unassembled WGS sequence"/>
</dbReference>
<reference evidence="1" key="1">
    <citation type="submission" date="2022-08" db="EMBL/GenBank/DDBJ databases">
        <title>Draft genome sequencing of Roseisolibacter agri AW1220.</title>
        <authorList>
            <person name="Tobiishi Y."/>
            <person name="Tonouchi A."/>
        </authorList>
    </citation>
    <scope>NUCLEOTIDE SEQUENCE</scope>
    <source>
        <strain evidence="1">AW1220</strain>
    </source>
</reference>
<comment type="caution">
    <text evidence="1">The sequence shown here is derived from an EMBL/GenBank/DDBJ whole genome shotgun (WGS) entry which is preliminary data.</text>
</comment>
<dbReference type="AlphaFoldDB" id="A0AA37VCV2"/>
<evidence type="ECO:0000313" key="1">
    <source>
        <dbReference type="EMBL" id="GLC28123.1"/>
    </source>
</evidence>
<keyword evidence="2" id="KW-1185">Reference proteome</keyword>
<name>A0AA37VCV2_9BACT</name>
<dbReference type="RefSeq" id="WP_284352546.1">
    <property type="nucleotide sequence ID" value="NZ_BRXS01000007.1"/>
</dbReference>
<sequence length="217" mass="22940">MIHHHIDLGSVLRGTVCELYSNLVTRPTGVAVRTEIERAIAAAGVRTVTVIDFSQVTLLDFSCADEIVAKLMLRSVEDAARTIEAAAPEGYFVFRGICDRHLDAIEAVLERHGLAIVAMLDGVPQLVGEVDPEERVAWDRLRALGACDEAALARVLAGDLAEAPTGEAATAAAARAAELLERLCARRLAMRVEGGWAAVGARLDVAPEPGPASGRAA</sequence>
<organism evidence="1 2">
    <name type="scientific">Roseisolibacter agri</name>
    <dbReference type="NCBI Taxonomy" id="2014610"/>
    <lineage>
        <taxon>Bacteria</taxon>
        <taxon>Pseudomonadati</taxon>
        <taxon>Gemmatimonadota</taxon>
        <taxon>Gemmatimonadia</taxon>
        <taxon>Gemmatimonadales</taxon>
        <taxon>Gemmatimonadaceae</taxon>
        <taxon>Roseisolibacter</taxon>
    </lineage>
</organism>
<gene>
    <name evidence="1" type="ORF">rosag_46360</name>
</gene>
<dbReference type="EMBL" id="BRXS01000007">
    <property type="protein sequence ID" value="GLC28123.1"/>
    <property type="molecule type" value="Genomic_DNA"/>
</dbReference>
<evidence type="ECO:0000313" key="2">
    <source>
        <dbReference type="Proteomes" id="UP001161325"/>
    </source>
</evidence>
<protein>
    <recommendedName>
        <fullName evidence="3">STAS domain-containing protein</fullName>
    </recommendedName>
</protein>
<accession>A0AA37VCV2</accession>
<proteinExistence type="predicted"/>
<evidence type="ECO:0008006" key="3">
    <source>
        <dbReference type="Google" id="ProtNLM"/>
    </source>
</evidence>